<dbReference type="InterPro" id="IPR014466">
    <property type="entry name" value="Txn_rg_UCP012876"/>
</dbReference>
<dbReference type="Gene3D" id="3.40.190.10">
    <property type="entry name" value="Periplasmic binding protein-like II"/>
    <property type="match status" value="1"/>
</dbReference>
<protein>
    <submittedName>
        <fullName evidence="2">Uncharacterized protein</fullName>
    </submittedName>
</protein>
<dbReference type="InterPro" id="IPR036388">
    <property type="entry name" value="WH-like_DNA-bd_sf"/>
</dbReference>
<name>A0A7C4W4E3_9EURY</name>
<dbReference type="EMBL" id="DTAK01000046">
    <property type="protein sequence ID" value="HGU59734.1"/>
    <property type="molecule type" value="Genomic_DNA"/>
</dbReference>
<dbReference type="EMBL" id="DTPI01000024">
    <property type="protein sequence ID" value="HGE66204.1"/>
    <property type="molecule type" value="Genomic_DNA"/>
</dbReference>
<dbReference type="EMBL" id="DRUC01000037">
    <property type="protein sequence ID" value="HHF48007.1"/>
    <property type="molecule type" value="Genomic_DNA"/>
</dbReference>
<organism evidence="2">
    <name type="scientific">Geoglobus ahangari</name>
    <dbReference type="NCBI Taxonomy" id="113653"/>
    <lineage>
        <taxon>Archaea</taxon>
        <taxon>Methanobacteriati</taxon>
        <taxon>Methanobacteriota</taxon>
        <taxon>Archaeoglobi</taxon>
        <taxon>Archaeoglobales</taxon>
        <taxon>Archaeoglobaceae</taxon>
        <taxon>Geoglobus</taxon>
    </lineage>
</organism>
<sequence>MLEDKILKLLEDVKYEGILQGEIVKKLRASKSRVSEILKILENQGVIVRNVEVGKSYRVWLARYYPYGDRLRLGILKSTEYSMVISAVDADFIVYENAIDLTRDLIMNRVDVAASPLITQVLFGIMMKNIRIFDVVAENGSGIVFGEGKGLFGTSEMSAMEINLKAVRNEIPIRQIEYYSSPEKMIENLSRLEGIAIWEPYISMIENEKIYFKEIIGDTPCCTIAANEIAIKKKDDKINELLDKLKKCRIDFKKVSNILGFNEKLVRDSVKSYNFNPDYSLDEVVKYLKRGGIDLSRESLVKLFENL</sequence>
<dbReference type="AlphaFoldDB" id="A0A7C4W4E3"/>
<evidence type="ECO:0000313" key="1">
    <source>
        <dbReference type="EMBL" id="HGE66204.1"/>
    </source>
</evidence>
<gene>
    <name evidence="3" type="ORF">ENL48_02060</name>
    <name evidence="2" type="ORF">ENT89_06250</name>
    <name evidence="1" type="ORF">ENX77_03640</name>
</gene>
<dbReference type="InterPro" id="IPR036390">
    <property type="entry name" value="WH_DNA-bd_sf"/>
</dbReference>
<evidence type="ECO:0000313" key="3">
    <source>
        <dbReference type="EMBL" id="HHF48007.1"/>
    </source>
</evidence>
<reference evidence="2" key="1">
    <citation type="journal article" date="2020" name="mSystems">
        <title>Genome- and Community-Level Interaction Insights into Carbon Utilization and Element Cycling Functions of Hydrothermarchaeota in Hydrothermal Sediment.</title>
        <authorList>
            <person name="Zhou Z."/>
            <person name="Liu Y."/>
            <person name="Xu W."/>
            <person name="Pan J."/>
            <person name="Luo Z.H."/>
            <person name="Li M."/>
        </authorList>
    </citation>
    <scope>NUCLEOTIDE SEQUENCE [LARGE SCALE GENOMIC DNA]</scope>
    <source>
        <strain evidence="3">SpSt-10</strain>
        <strain evidence="2">SpSt-62</strain>
        <strain evidence="1">SpSt-97</strain>
    </source>
</reference>
<dbReference type="PIRSF" id="PIRSF012876">
    <property type="entry name" value="Txn_rg_UCP012876"/>
    <property type="match status" value="1"/>
</dbReference>
<proteinExistence type="predicted"/>
<accession>A0A7C4W4E3</accession>
<dbReference type="Gene3D" id="1.10.10.10">
    <property type="entry name" value="Winged helix-like DNA-binding domain superfamily/Winged helix DNA-binding domain"/>
    <property type="match status" value="1"/>
</dbReference>
<dbReference type="SUPFAM" id="SSF46785">
    <property type="entry name" value="Winged helix' DNA-binding domain"/>
    <property type="match status" value="1"/>
</dbReference>
<comment type="caution">
    <text evidence="2">The sequence shown here is derived from an EMBL/GenBank/DDBJ whole genome shotgun (WGS) entry which is preliminary data.</text>
</comment>
<evidence type="ECO:0000313" key="2">
    <source>
        <dbReference type="EMBL" id="HGU59734.1"/>
    </source>
</evidence>